<sequence length="499" mass="56599">MFCGKLSPRQRSGTHGDSENRFPLHRSEVERNADMHITQTMLFVSVAWQKSRFQAMKKLALLLKNPRKKKQVPDRLSLRDSPLARTAAEHIGKGAAASLLQKFAKAAVLESGEDHVSASTRWAARLGNHRKRTYHTEDTFHKALSRSDDAIIKCPISYVVIPVVDKQAARALRRKPNKKRRFNVRNAKNTKGKKHQPTKSGAAPQPITQKKWPVMNPRVMLDAVAKAGANHLLEGDDFDWLEFWEAANSEPWGRSHVVQSWPAEKRKRAIGIAAHGDEGQGKKDKSVLVLSWSSFGVHKRSTSCKFPFAVMRSTCFAYDGKRNLTLEMLQKHYVRMFNECAHMPDGDQLSLHYCAGKGDWKFKKEWLDEPRSYLRAAKKEGSDGPHMVCRRCLAGSDGSKPWLDVTNMAFHNQADMDAAARNCIGPNVAIRHLSGWHISCEYPDILHSVWLGTARDTIGSLMMDLCEFGPWWQDFSAWDDKLHAMTLDARRFCEDHKIP</sequence>
<organism evidence="2 3">
    <name type="scientific">Durusdinium trenchii</name>
    <dbReference type="NCBI Taxonomy" id="1381693"/>
    <lineage>
        <taxon>Eukaryota</taxon>
        <taxon>Sar</taxon>
        <taxon>Alveolata</taxon>
        <taxon>Dinophyceae</taxon>
        <taxon>Suessiales</taxon>
        <taxon>Symbiodiniaceae</taxon>
        <taxon>Durusdinium</taxon>
    </lineage>
</organism>
<proteinExistence type="predicted"/>
<reference evidence="2 3" key="1">
    <citation type="submission" date="2024-02" db="EMBL/GenBank/DDBJ databases">
        <authorList>
            <person name="Chen Y."/>
            <person name="Shah S."/>
            <person name="Dougan E. K."/>
            <person name="Thang M."/>
            <person name="Chan C."/>
        </authorList>
    </citation>
    <scope>NUCLEOTIDE SEQUENCE [LARGE SCALE GENOMIC DNA]</scope>
</reference>
<dbReference type="EMBL" id="CAXAMM010010456">
    <property type="protein sequence ID" value="CAK9023407.1"/>
    <property type="molecule type" value="Genomic_DNA"/>
</dbReference>
<gene>
    <name evidence="2" type="ORF">SCF082_LOCUS16195</name>
</gene>
<dbReference type="Proteomes" id="UP001642464">
    <property type="component" value="Unassembled WGS sequence"/>
</dbReference>
<feature type="non-terminal residue" evidence="2">
    <location>
        <position position="499"/>
    </location>
</feature>
<feature type="compositionally biased region" description="Basic and acidic residues" evidence="1">
    <location>
        <begin position="14"/>
        <end position="25"/>
    </location>
</feature>
<evidence type="ECO:0000313" key="2">
    <source>
        <dbReference type="EMBL" id="CAK9023407.1"/>
    </source>
</evidence>
<accession>A0ABP0KBA5</accession>
<name>A0ABP0KBA5_9DINO</name>
<comment type="caution">
    <text evidence="2">The sequence shown here is derived from an EMBL/GenBank/DDBJ whole genome shotgun (WGS) entry which is preliminary data.</text>
</comment>
<feature type="region of interest" description="Disordered" evidence="1">
    <location>
        <begin position="1"/>
        <end position="25"/>
    </location>
</feature>
<evidence type="ECO:0000256" key="1">
    <source>
        <dbReference type="SAM" id="MobiDB-lite"/>
    </source>
</evidence>
<feature type="region of interest" description="Disordered" evidence="1">
    <location>
        <begin position="177"/>
        <end position="207"/>
    </location>
</feature>
<protein>
    <submittedName>
        <fullName evidence="2">Uncharacterized protein</fullName>
    </submittedName>
</protein>
<evidence type="ECO:0000313" key="3">
    <source>
        <dbReference type="Proteomes" id="UP001642464"/>
    </source>
</evidence>
<feature type="compositionally biased region" description="Basic residues" evidence="1">
    <location>
        <begin position="177"/>
        <end position="197"/>
    </location>
</feature>
<keyword evidence="3" id="KW-1185">Reference proteome</keyword>